<protein>
    <submittedName>
        <fullName evidence="1">Reverse transcriptase</fullName>
    </submittedName>
</protein>
<dbReference type="OrthoDB" id="1434514at2759"/>
<evidence type="ECO:0000313" key="2">
    <source>
        <dbReference type="Proteomes" id="UP000634136"/>
    </source>
</evidence>
<keyword evidence="1" id="KW-0808">Transferase</keyword>
<dbReference type="EMBL" id="JAAIUW010000012">
    <property type="protein sequence ID" value="KAF7807317.1"/>
    <property type="molecule type" value="Genomic_DNA"/>
</dbReference>
<dbReference type="AlphaFoldDB" id="A0A834STE7"/>
<gene>
    <name evidence="1" type="ORF">G2W53_039478</name>
</gene>
<keyword evidence="1" id="KW-0548">Nucleotidyltransferase</keyword>
<keyword evidence="2" id="KW-1185">Reference proteome</keyword>
<name>A0A834STE7_9FABA</name>
<reference evidence="1" key="1">
    <citation type="submission" date="2020-09" db="EMBL/GenBank/DDBJ databases">
        <title>Genome-Enabled Discovery of Anthraquinone Biosynthesis in Senna tora.</title>
        <authorList>
            <person name="Kang S.-H."/>
            <person name="Pandey R.P."/>
            <person name="Lee C.-M."/>
            <person name="Sim J.-S."/>
            <person name="Jeong J.-T."/>
            <person name="Choi B.-S."/>
            <person name="Jung M."/>
            <person name="Ginzburg D."/>
            <person name="Zhao K."/>
            <person name="Won S.Y."/>
            <person name="Oh T.-J."/>
            <person name="Yu Y."/>
            <person name="Kim N.-H."/>
            <person name="Lee O.R."/>
            <person name="Lee T.-H."/>
            <person name="Bashyal P."/>
            <person name="Kim T.-S."/>
            <person name="Lee W.-H."/>
            <person name="Kawkins C."/>
            <person name="Kim C.-K."/>
            <person name="Kim J.S."/>
            <person name="Ahn B.O."/>
            <person name="Rhee S.Y."/>
            <person name="Sohng J.K."/>
        </authorList>
    </citation>
    <scope>NUCLEOTIDE SEQUENCE</scope>
    <source>
        <tissue evidence="1">Leaf</tissue>
    </source>
</reference>
<proteinExistence type="predicted"/>
<dbReference type="PANTHER" id="PTHR33116">
    <property type="entry name" value="REVERSE TRANSCRIPTASE ZINC-BINDING DOMAIN-CONTAINING PROTEIN-RELATED-RELATED"/>
    <property type="match status" value="1"/>
</dbReference>
<accession>A0A834STE7</accession>
<evidence type="ECO:0000313" key="1">
    <source>
        <dbReference type="EMBL" id="KAF7807317.1"/>
    </source>
</evidence>
<keyword evidence="1" id="KW-0695">RNA-directed DNA polymerase</keyword>
<dbReference type="PANTHER" id="PTHR33116:SF78">
    <property type="entry name" value="OS12G0587133 PROTEIN"/>
    <property type="match status" value="1"/>
</dbReference>
<comment type="caution">
    <text evidence="1">The sequence shown here is derived from an EMBL/GenBank/DDBJ whole genome shotgun (WGS) entry which is preliminary data.</text>
</comment>
<dbReference type="Proteomes" id="UP000634136">
    <property type="component" value="Unassembled WGS sequence"/>
</dbReference>
<dbReference type="GO" id="GO:0003964">
    <property type="term" value="F:RNA-directed DNA polymerase activity"/>
    <property type="evidence" value="ECO:0007669"/>
    <property type="project" value="UniProtKB-KW"/>
</dbReference>
<organism evidence="1 2">
    <name type="scientific">Senna tora</name>
    <dbReference type="NCBI Taxonomy" id="362788"/>
    <lineage>
        <taxon>Eukaryota</taxon>
        <taxon>Viridiplantae</taxon>
        <taxon>Streptophyta</taxon>
        <taxon>Embryophyta</taxon>
        <taxon>Tracheophyta</taxon>
        <taxon>Spermatophyta</taxon>
        <taxon>Magnoliopsida</taxon>
        <taxon>eudicotyledons</taxon>
        <taxon>Gunneridae</taxon>
        <taxon>Pentapetalae</taxon>
        <taxon>rosids</taxon>
        <taxon>fabids</taxon>
        <taxon>Fabales</taxon>
        <taxon>Fabaceae</taxon>
        <taxon>Caesalpinioideae</taxon>
        <taxon>Cassia clade</taxon>
        <taxon>Senna</taxon>
    </lineage>
</organism>
<sequence length="151" mass="17482">MQPRTQVYVTVANHLGRYLGTNIDLHQNKTEVYKVIVDKKQRKLAGWKSKLLSQSAILVLINSMIQASPIYQLADFNLPKRYSSHIDVISTNFTNFFWGFKGDKPPMHLPQQEKNFFTKGAGSTWTSTKYFKGNLERDPVNTSQPFWAWRV</sequence>